<keyword evidence="3" id="KW-1185">Reference proteome</keyword>
<feature type="compositionally biased region" description="Low complexity" evidence="1">
    <location>
        <begin position="9"/>
        <end position="24"/>
    </location>
</feature>
<evidence type="ECO:0000256" key="1">
    <source>
        <dbReference type="SAM" id="MobiDB-lite"/>
    </source>
</evidence>
<feature type="region of interest" description="Disordered" evidence="1">
    <location>
        <begin position="1"/>
        <end position="89"/>
    </location>
</feature>
<dbReference type="EMBL" id="FN649758">
    <property type="protein sequence ID" value="CBJ33131.1"/>
    <property type="molecule type" value="Genomic_DNA"/>
</dbReference>
<reference evidence="2 3" key="1">
    <citation type="journal article" date="2010" name="Nature">
        <title>The Ectocarpus genome and the independent evolution of multicellularity in brown algae.</title>
        <authorList>
            <person name="Cock J.M."/>
            <person name="Sterck L."/>
            <person name="Rouze P."/>
            <person name="Scornet D."/>
            <person name="Allen A.E."/>
            <person name="Amoutzias G."/>
            <person name="Anthouard V."/>
            <person name="Artiguenave F."/>
            <person name="Aury J.M."/>
            <person name="Badger J.H."/>
            <person name="Beszteri B."/>
            <person name="Billiau K."/>
            <person name="Bonnet E."/>
            <person name="Bothwell J.H."/>
            <person name="Bowler C."/>
            <person name="Boyen C."/>
            <person name="Brownlee C."/>
            <person name="Carrano C.J."/>
            <person name="Charrier B."/>
            <person name="Cho G.Y."/>
            <person name="Coelho S.M."/>
            <person name="Collen J."/>
            <person name="Corre E."/>
            <person name="Da Silva C."/>
            <person name="Delage L."/>
            <person name="Delaroque N."/>
            <person name="Dittami S.M."/>
            <person name="Doulbeau S."/>
            <person name="Elias M."/>
            <person name="Farnham G."/>
            <person name="Gachon C.M."/>
            <person name="Gschloessl B."/>
            <person name="Heesch S."/>
            <person name="Jabbari K."/>
            <person name="Jubin C."/>
            <person name="Kawai H."/>
            <person name="Kimura K."/>
            <person name="Kloareg B."/>
            <person name="Kupper F.C."/>
            <person name="Lang D."/>
            <person name="Le Bail A."/>
            <person name="Leblanc C."/>
            <person name="Lerouge P."/>
            <person name="Lohr M."/>
            <person name="Lopez P.J."/>
            <person name="Martens C."/>
            <person name="Maumus F."/>
            <person name="Michel G."/>
            <person name="Miranda-Saavedra D."/>
            <person name="Morales J."/>
            <person name="Moreau H."/>
            <person name="Motomura T."/>
            <person name="Nagasato C."/>
            <person name="Napoli C.A."/>
            <person name="Nelson D.R."/>
            <person name="Nyvall-Collen P."/>
            <person name="Peters A.F."/>
            <person name="Pommier C."/>
            <person name="Potin P."/>
            <person name="Poulain J."/>
            <person name="Quesneville H."/>
            <person name="Read B."/>
            <person name="Rensing S.A."/>
            <person name="Ritter A."/>
            <person name="Rousvoal S."/>
            <person name="Samanta M."/>
            <person name="Samson G."/>
            <person name="Schroeder D.C."/>
            <person name="Segurens B."/>
            <person name="Strittmatter M."/>
            <person name="Tonon T."/>
            <person name="Tregear J.W."/>
            <person name="Valentin K."/>
            <person name="von Dassow P."/>
            <person name="Yamagishi T."/>
            <person name="Van de Peer Y."/>
            <person name="Wincker P."/>
        </authorList>
    </citation>
    <scope>NUCLEOTIDE SEQUENCE [LARGE SCALE GENOMIC DNA]</scope>
    <source>
        <strain evidence="3">Ec32 / CCAP1310/4</strain>
    </source>
</reference>
<dbReference type="AlphaFoldDB" id="D7G121"/>
<protein>
    <submittedName>
        <fullName evidence="2">Uncharacterized protein</fullName>
    </submittedName>
</protein>
<accession>D7G121</accession>
<dbReference type="EMBL" id="FN648625">
    <property type="protein sequence ID" value="CBJ33131.1"/>
    <property type="molecule type" value="Genomic_DNA"/>
</dbReference>
<evidence type="ECO:0000313" key="2">
    <source>
        <dbReference type="EMBL" id="CBJ33131.1"/>
    </source>
</evidence>
<dbReference type="InParanoid" id="D7G121"/>
<proteinExistence type="predicted"/>
<dbReference type="Proteomes" id="UP000002630">
    <property type="component" value="Linkage Group LG33"/>
</dbReference>
<evidence type="ECO:0000313" key="3">
    <source>
        <dbReference type="Proteomes" id="UP000002630"/>
    </source>
</evidence>
<sequence length="180" mass="19181">MRSAGKMPAASAGGHHAAQQTGASPIDAGPATGPFPLTLMLDHRTDNGGTSSSWVAPAAPGRTRSTSATAGRRARGDRADAASAWPRGSYQTAAPLKETGRHHHRLPPLMENIRRAIPLGCFPAGTSSRWGTFSGAWCRLARRASVRPRPPCNARSRWWRWSASGATAPGRRARCARRRG</sequence>
<name>D7G121_ECTSI</name>
<organism evidence="2 3">
    <name type="scientific">Ectocarpus siliculosus</name>
    <name type="common">Brown alga</name>
    <name type="synonym">Conferva siliculosa</name>
    <dbReference type="NCBI Taxonomy" id="2880"/>
    <lineage>
        <taxon>Eukaryota</taxon>
        <taxon>Sar</taxon>
        <taxon>Stramenopiles</taxon>
        <taxon>Ochrophyta</taxon>
        <taxon>PX clade</taxon>
        <taxon>Phaeophyceae</taxon>
        <taxon>Ectocarpales</taxon>
        <taxon>Ectocarpaceae</taxon>
        <taxon>Ectocarpus</taxon>
    </lineage>
</organism>
<gene>
    <name evidence="2" type="ORF">Esi_0425_0021</name>
</gene>
<feature type="compositionally biased region" description="Low complexity" evidence="1">
    <location>
        <begin position="61"/>
        <end position="71"/>
    </location>
</feature>